<gene>
    <name evidence="1" type="ORF">M8744_09985</name>
</gene>
<name>A0ACC5ZW06_9RHOB</name>
<proteinExistence type="predicted"/>
<evidence type="ECO:0000313" key="1">
    <source>
        <dbReference type="EMBL" id="MCM2562472.1"/>
    </source>
</evidence>
<reference evidence="1" key="1">
    <citation type="submission" date="2022-06" db="EMBL/GenBank/DDBJ databases">
        <title>Lutimaribacter sp. EGI FJ00013, a novel bacterium isolated from a salt lake sediment enrichment.</title>
        <authorList>
            <person name="Gao L."/>
            <person name="Fang B.-Z."/>
            <person name="Li W.-J."/>
        </authorList>
    </citation>
    <scope>NUCLEOTIDE SEQUENCE</scope>
    <source>
        <strain evidence="1">EGI FJ00013</strain>
    </source>
</reference>
<comment type="caution">
    <text evidence="1">The sequence shown here is derived from an EMBL/GenBank/DDBJ whole genome shotgun (WGS) entry which is preliminary data.</text>
</comment>
<keyword evidence="2" id="KW-1185">Reference proteome</keyword>
<sequence length="84" mass="8795">MMEDEMKKSVLVILPALMTATPAFAQAALVDADGNGTYSHTELTAAYPEVSEDDFAQIDANGDGEIDEDELAMAKDAGILGSEG</sequence>
<dbReference type="EMBL" id="JAMQGO010000005">
    <property type="protein sequence ID" value="MCM2562472.1"/>
    <property type="molecule type" value="Genomic_DNA"/>
</dbReference>
<dbReference type="Proteomes" id="UP001203036">
    <property type="component" value="Unassembled WGS sequence"/>
</dbReference>
<evidence type="ECO:0000313" key="2">
    <source>
        <dbReference type="Proteomes" id="UP001203036"/>
    </source>
</evidence>
<protein>
    <submittedName>
        <fullName evidence="1">Uncharacterized protein</fullName>
    </submittedName>
</protein>
<organism evidence="1 2">
    <name type="scientific">Lutimaribacter degradans</name>
    <dbReference type="NCBI Taxonomy" id="2945989"/>
    <lineage>
        <taxon>Bacteria</taxon>
        <taxon>Pseudomonadati</taxon>
        <taxon>Pseudomonadota</taxon>
        <taxon>Alphaproteobacteria</taxon>
        <taxon>Rhodobacterales</taxon>
        <taxon>Roseobacteraceae</taxon>
        <taxon>Lutimaribacter</taxon>
    </lineage>
</organism>
<accession>A0ACC5ZW06</accession>